<evidence type="ECO:0000256" key="3">
    <source>
        <dbReference type="ARBA" id="ARBA00007335"/>
    </source>
</evidence>
<keyword evidence="5" id="KW-0539">Nucleus</keyword>
<dbReference type="GO" id="GO:0000417">
    <property type="term" value="C:HIR complex"/>
    <property type="evidence" value="ECO:0007669"/>
    <property type="project" value="TreeGrafter"/>
</dbReference>
<comment type="similarity">
    <text evidence="3">Belongs to the HIR3 family.</text>
</comment>
<accession>A0A9W9TUH9</accession>
<reference evidence="7" key="1">
    <citation type="submission" date="2022-11" db="EMBL/GenBank/DDBJ databases">
        <authorList>
            <person name="Petersen C."/>
        </authorList>
    </citation>
    <scope>NUCLEOTIDE SEQUENCE</scope>
    <source>
        <strain evidence="7">IBT 19713</strain>
    </source>
</reference>
<dbReference type="GO" id="GO:0005634">
    <property type="term" value="C:nucleus"/>
    <property type="evidence" value="ECO:0007669"/>
    <property type="project" value="UniProtKB-SubCell"/>
</dbReference>
<comment type="function">
    <text evidence="1">Has a role in a nucleosome assembly pathway that is required for the integrity of heterochromatin and proper chromosome segregation.</text>
</comment>
<comment type="caution">
    <text evidence="7">The sequence shown here is derived from an EMBL/GenBank/DDBJ whole genome shotgun (WGS) entry which is preliminary data.</text>
</comment>
<dbReference type="OrthoDB" id="4540043at2759"/>
<comment type="subcellular location">
    <subcellularLocation>
        <location evidence="2">Nucleus</location>
    </subcellularLocation>
</comment>
<proteinExistence type="inferred from homology"/>
<evidence type="ECO:0000256" key="6">
    <source>
        <dbReference type="SAM" id="MobiDB-lite"/>
    </source>
</evidence>
<dbReference type="GO" id="GO:0031491">
    <property type="term" value="F:nucleosome binding"/>
    <property type="evidence" value="ECO:0007669"/>
    <property type="project" value="TreeGrafter"/>
</dbReference>
<keyword evidence="8" id="KW-1185">Reference proteome</keyword>
<evidence type="ECO:0000256" key="5">
    <source>
        <dbReference type="ARBA" id="ARBA00023242"/>
    </source>
</evidence>
<dbReference type="AlphaFoldDB" id="A0A9W9TUH9"/>
<gene>
    <name evidence="7" type="ORF">N7468_004613</name>
</gene>
<evidence type="ECO:0000256" key="2">
    <source>
        <dbReference type="ARBA" id="ARBA00004123"/>
    </source>
</evidence>
<reference evidence="7" key="2">
    <citation type="journal article" date="2023" name="IMA Fungus">
        <title>Comparative genomic study of the Penicillium genus elucidates a diverse pangenome and 15 lateral gene transfer events.</title>
        <authorList>
            <person name="Petersen C."/>
            <person name="Sorensen T."/>
            <person name="Nielsen M.R."/>
            <person name="Sondergaard T.E."/>
            <person name="Sorensen J.L."/>
            <person name="Fitzpatrick D.A."/>
            <person name="Frisvad J.C."/>
            <person name="Nielsen K.L."/>
        </authorList>
    </citation>
    <scope>NUCLEOTIDE SEQUENCE</scope>
    <source>
        <strain evidence="7">IBT 19713</strain>
    </source>
</reference>
<evidence type="ECO:0000313" key="7">
    <source>
        <dbReference type="EMBL" id="KAJ5239994.1"/>
    </source>
</evidence>
<name>A0A9W9TUH9_9EURO</name>
<dbReference type="RefSeq" id="XP_058332913.1">
    <property type="nucleotide sequence ID" value="XM_058473910.1"/>
</dbReference>
<dbReference type="Gene3D" id="1.25.40.10">
    <property type="entry name" value="Tetratricopeptide repeat domain"/>
    <property type="match status" value="1"/>
</dbReference>
<organism evidence="7 8">
    <name type="scientific">Penicillium chermesinum</name>
    <dbReference type="NCBI Taxonomy" id="63820"/>
    <lineage>
        <taxon>Eukaryota</taxon>
        <taxon>Fungi</taxon>
        <taxon>Dikarya</taxon>
        <taxon>Ascomycota</taxon>
        <taxon>Pezizomycotina</taxon>
        <taxon>Eurotiomycetes</taxon>
        <taxon>Eurotiomycetidae</taxon>
        <taxon>Eurotiales</taxon>
        <taxon>Aspergillaceae</taxon>
        <taxon>Penicillium</taxon>
    </lineage>
</organism>
<feature type="compositionally biased region" description="Acidic residues" evidence="6">
    <location>
        <begin position="10"/>
        <end position="21"/>
    </location>
</feature>
<sequence>MASWVALNVEPDEGNEDEVDDTKELQIEEALKLYQNALKLHSQGPEFYAQAAEAYDDLLDSEIFKYPESTSEFQRALVPDTPQADEVEEVTTDAIGEFNVNDSTSSLFQTLYLSHKNYGKFLLDSTQETLRTVTPDAKTTQKRISVTKKALRSFAEALERDDTDLNLWRQSARLGSALESYRLTRFCLESVLADDENRLDLRSEQLGLEEIFSEERLRATLRSLFDELSASQIPTKKPKKALLKYLKQHEDTYPYLPNLPDDIQDLNPSKGPLALSVSPENSVQPKQHGILSGKQSFKR</sequence>
<evidence type="ECO:0000313" key="8">
    <source>
        <dbReference type="Proteomes" id="UP001150941"/>
    </source>
</evidence>
<evidence type="ECO:0000256" key="1">
    <source>
        <dbReference type="ARBA" id="ARBA00002687"/>
    </source>
</evidence>
<dbReference type="PANTHER" id="PTHR15502:SF7">
    <property type="entry name" value="CALCINEURIN-BINDING PROTEIN CABIN-1"/>
    <property type="match status" value="1"/>
</dbReference>
<dbReference type="GeneID" id="83201213"/>
<evidence type="ECO:0000256" key="4">
    <source>
        <dbReference type="ARBA" id="ARBA00014848"/>
    </source>
</evidence>
<feature type="region of interest" description="Disordered" evidence="6">
    <location>
        <begin position="267"/>
        <end position="299"/>
    </location>
</feature>
<dbReference type="InterPro" id="IPR033053">
    <property type="entry name" value="Hir3/CABIN1"/>
</dbReference>
<protein>
    <recommendedName>
        <fullName evidence="4">Histone transcription regulator 3 homolog</fullName>
    </recommendedName>
</protein>
<dbReference type="EMBL" id="JAPQKS010000003">
    <property type="protein sequence ID" value="KAJ5239994.1"/>
    <property type="molecule type" value="Genomic_DNA"/>
</dbReference>
<dbReference type="SUPFAM" id="SSF48452">
    <property type="entry name" value="TPR-like"/>
    <property type="match status" value="1"/>
</dbReference>
<dbReference type="InterPro" id="IPR011990">
    <property type="entry name" value="TPR-like_helical_dom_sf"/>
</dbReference>
<feature type="region of interest" description="Disordered" evidence="6">
    <location>
        <begin position="1"/>
        <end position="21"/>
    </location>
</feature>
<dbReference type="PANTHER" id="PTHR15502">
    <property type="entry name" value="CALCINEURIN-BINDING PROTEIN CABIN 1-RELATED"/>
    <property type="match status" value="1"/>
</dbReference>
<dbReference type="GO" id="GO:0006325">
    <property type="term" value="P:chromatin organization"/>
    <property type="evidence" value="ECO:0007669"/>
    <property type="project" value="InterPro"/>
</dbReference>
<dbReference type="Proteomes" id="UP001150941">
    <property type="component" value="Unassembled WGS sequence"/>
</dbReference>